<dbReference type="EC" id="3.4.15.6" evidence="4"/>
<organism evidence="9 10">
    <name type="scientific">Flavobacterium ammonificans</name>
    <dbReference type="NCBI Taxonomy" id="1751056"/>
    <lineage>
        <taxon>Bacteria</taxon>
        <taxon>Pseudomonadati</taxon>
        <taxon>Bacteroidota</taxon>
        <taxon>Flavobacteriia</taxon>
        <taxon>Flavobacteriales</taxon>
        <taxon>Flavobacteriaceae</taxon>
        <taxon>Flavobacterium</taxon>
    </lineage>
</organism>
<dbReference type="PANTHER" id="PTHR36175:SF1">
    <property type="entry name" value="CYANOPHYCINASE"/>
    <property type="match status" value="1"/>
</dbReference>
<dbReference type="EMBL" id="AP025183">
    <property type="protein sequence ID" value="BDB52995.1"/>
    <property type="molecule type" value="Genomic_DNA"/>
</dbReference>
<accession>A0ABN6KV29</accession>
<keyword evidence="6" id="KW-0645">Protease</keyword>
<evidence type="ECO:0000256" key="1">
    <source>
        <dbReference type="ARBA" id="ARBA00001092"/>
    </source>
</evidence>
<dbReference type="Pfam" id="PF03575">
    <property type="entry name" value="Peptidase_S51"/>
    <property type="match status" value="1"/>
</dbReference>
<protein>
    <recommendedName>
        <fullName evidence="5">Cyanophycinase</fullName>
        <ecNumber evidence="4">3.4.15.6</ecNumber>
    </recommendedName>
</protein>
<dbReference type="InterPro" id="IPR029062">
    <property type="entry name" value="Class_I_gatase-like"/>
</dbReference>
<evidence type="ECO:0000256" key="5">
    <source>
        <dbReference type="ARBA" id="ARBA00015719"/>
    </source>
</evidence>
<reference evidence="9 10" key="1">
    <citation type="journal article" date="2022" name="Int. J. Syst. Evol. Microbiol.">
        <title>Flavobacterium ammonificans sp. nov. and Flavobacterium ammoniigenes sp. nov., ammonifying bacteria isolated from surface river water.</title>
        <authorList>
            <person name="Watanabe K."/>
            <person name="Kitamura T."/>
            <person name="Ogata Y."/>
            <person name="Shindo C."/>
            <person name="Suda W."/>
        </authorList>
    </citation>
    <scope>NUCLEOTIDE SEQUENCE [LARGE SCALE GENOMIC DNA]</scope>
    <source>
        <strain evidence="9 10">GENT11</strain>
    </source>
</reference>
<dbReference type="CDD" id="cd03145">
    <property type="entry name" value="GAT1_cyanophycinase"/>
    <property type="match status" value="1"/>
</dbReference>
<evidence type="ECO:0000313" key="9">
    <source>
        <dbReference type="EMBL" id="BDB52995.1"/>
    </source>
</evidence>
<evidence type="ECO:0000256" key="6">
    <source>
        <dbReference type="ARBA" id="ARBA00022670"/>
    </source>
</evidence>
<dbReference type="InterPro" id="IPR005320">
    <property type="entry name" value="Peptidase_S51"/>
</dbReference>
<dbReference type="RefSeq" id="WP_229329035.1">
    <property type="nucleotide sequence ID" value="NZ_AP025183.1"/>
</dbReference>
<name>A0ABN6KV29_9FLAO</name>
<evidence type="ECO:0000256" key="7">
    <source>
        <dbReference type="ARBA" id="ARBA00022801"/>
    </source>
</evidence>
<dbReference type="SUPFAM" id="SSF52317">
    <property type="entry name" value="Class I glutamine amidotransferase-like"/>
    <property type="match status" value="1"/>
</dbReference>
<gene>
    <name evidence="9" type="ORF">GENT11_13070</name>
</gene>
<comment type="catalytic activity">
    <reaction evidence="1">
        <text>[L-4-(L-arginin-2-N-yl)aspartate](n) + H2O = [L-4-(L-arginin-2-N-yl)aspartate](n-1) + L-4-(L-arginin-2-N-yl)aspartate</text>
        <dbReference type="Rhea" id="RHEA:12845"/>
        <dbReference type="Rhea" id="RHEA-COMP:13728"/>
        <dbReference type="Rhea" id="RHEA-COMP:13734"/>
        <dbReference type="ChEBI" id="CHEBI:15377"/>
        <dbReference type="ChEBI" id="CHEBI:137986"/>
        <dbReference type="ChEBI" id="CHEBI:137991"/>
        <dbReference type="EC" id="3.4.15.6"/>
    </reaction>
</comment>
<comment type="function">
    <text evidence="2">Exopeptidase that catalyzes the hydrolytic cleavage of multi-L-arginyl-poly-L-aspartic acid (cyanophycin; a water-insoluble reserve polymer) into aspartate-arginine dipeptides.</text>
</comment>
<evidence type="ECO:0000256" key="8">
    <source>
        <dbReference type="ARBA" id="ARBA00022825"/>
    </source>
</evidence>
<evidence type="ECO:0000256" key="2">
    <source>
        <dbReference type="ARBA" id="ARBA00002039"/>
    </source>
</evidence>
<sequence>MKLTIQNQLQKGIQIALTLFFILCFSLANAQKPKGKLFIIGGGNRSDQLMQHVVDLAQFKKTDYIVVLPMSSEEPDSAYIYFRDQFQKLAPNPIVMLNFDKTTVQNPKLNDSLQKAKLIFISGGDQTRFMNVVANTPVYNSIHKAFQNGSIIAGTSAGAAVMSEKMITGNQKLEKEYSGTFDNIRFDNLETSPGLGLVTTAIIDQHFLRRSRYNRLISAMVEFPHLTGIGIDESTAIIVDDNTISVVGESEVIVMKNPKGIQKLKQNKLISMEKMEMSIYVAGQQFKIGNE</sequence>
<keyword evidence="10" id="KW-1185">Reference proteome</keyword>
<keyword evidence="8" id="KW-0720">Serine protease</keyword>
<reference evidence="9 10" key="2">
    <citation type="journal article" date="2022" name="Microorganisms">
        <title>Complete Genome Sequences of Two Flavobacterium ammonificans Strains and a Flavobacterium ammoniigenes Strain of Ammonifying Bacterioplankton Isolated from Surface River Water.</title>
        <authorList>
            <person name="Suda W."/>
            <person name="Ogata Y."/>
            <person name="Shindo C."/>
            <person name="Watanabe K."/>
        </authorList>
    </citation>
    <scope>NUCLEOTIDE SEQUENCE [LARGE SCALE GENOMIC DNA]</scope>
    <source>
        <strain evidence="9 10">GENT11</strain>
    </source>
</reference>
<proteinExistence type="inferred from homology"/>
<dbReference type="PANTHER" id="PTHR36175">
    <property type="entry name" value="CYANOPHYCINASE"/>
    <property type="match status" value="1"/>
</dbReference>
<dbReference type="Proteomes" id="UP001319865">
    <property type="component" value="Chromosome"/>
</dbReference>
<dbReference type="InterPro" id="IPR011811">
    <property type="entry name" value="Peptidase_S51_cyanophycinase"/>
</dbReference>
<dbReference type="NCBIfam" id="TIGR02069">
    <property type="entry name" value="cyanophycinase"/>
    <property type="match status" value="1"/>
</dbReference>
<evidence type="ECO:0000313" key="10">
    <source>
        <dbReference type="Proteomes" id="UP001319865"/>
    </source>
</evidence>
<dbReference type="PIRSF" id="PIRSF032067">
    <property type="entry name" value="Cyanophycinase"/>
    <property type="match status" value="1"/>
</dbReference>
<evidence type="ECO:0000256" key="3">
    <source>
        <dbReference type="ARBA" id="ARBA00006534"/>
    </source>
</evidence>
<evidence type="ECO:0000256" key="4">
    <source>
        <dbReference type="ARBA" id="ARBA00013115"/>
    </source>
</evidence>
<dbReference type="Gene3D" id="3.40.50.880">
    <property type="match status" value="1"/>
</dbReference>
<keyword evidence="7" id="KW-0378">Hydrolase</keyword>
<comment type="similarity">
    <text evidence="3">Belongs to the peptidase S51 family.</text>
</comment>